<protein>
    <recommendedName>
        <fullName evidence="8">High light inducible protein</fullName>
    </recommendedName>
</protein>
<evidence type="ECO:0008006" key="8">
    <source>
        <dbReference type="Google" id="ProtNLM"/>
    </source>
</evidence>
<dbReference type="PANTHER" id="PTHR14154">
    <property type="entry name" value="UPF0041 BRAIN PROTEIN 44-RELATED"/>
    <property type="match status" value="1"/>
</dbReference>
<evidence type="ECO:0000256" key="1">
    <source>
        <dbReference type="ARBA" id="ARBA00004141"/>
    </source>
</evidence>
<reference evidence="6 7" key="1">
    <citation type="journal article" date="2021" name="Nat. Plants">
        <title>The Taxus genome provides insights into paclitaxel biosynthesis.</title>
        <authorList>
            <person name="Xiong X."/>
            <person name="Gou J."/>
            <person name="Liao Q."/>
            <person name="Li Y."/>
            <person name="Zhou Q."/>
            <person name="Bi G."/>
            <person name="Li C."/>
            <person name="Du R."/>
            <person name="Wang X."/>
            <person name="Sun T."/>
            <person name="Guo L."/>
            <person name="Liang H."/>
            <person name="Lu P."/>
            <person name="Wu Y."/>
            <person name="Zhang Z."/>
            <person name="Ro D.K."/>
            <person name="Shang Y."/>
            <person name="Huang S."/>
            <person name="Yan J."/>
        </authorList>
    </citation>
    <scope>NUCLEOTIDE SEQUENCE [LARGE SCALE GENOMIC DNA]</scope>
    <source>
        <strain evidence="6">Ta-2019</strain>
    </source>
</reference>
<keyword evidence="7" id="KW-1185">Reference proteome</keyword>
<dbReference type="Proteomes" id="UP000824469">
    <property type="component" value="Unassembled WGS sequence"/>
</dbReference>
<evidence type="ECO:0000256" key="5">
    <source>
        <dbReference type="SAM" id="Phobius"/>
    </source>
</evidence>
<dbReference type="GO" id="GO:0016020">
    <property type="term" value="C:membrane"/>
    <property type="evidence" value="ECO:0007669"/>
    <property type="project" value="UniProtKB-SubCell"/>
</dbReference>
<evidence type="ECO:0000313" key="6">
    <source>
        <dbReference type="EMBL" id="KAH9318589.1"/>
    </source>
</evidence>
<proteinExistence type="predicted"/>
<evidence type="ECO:0000256" key="3">
    <source>
        <dbReference type="ARBA" id="ARBA00022989"/>
    </source>
</evidence>
<sequence length="85" mass="9785">VRRRKWLEDNPEASTNREPVIFDTSIVPWWAWVKRFHLPQAELLNGRAAMVGFFMAYVIDSLTGVGLVDQMNSFFGKLFLLIAVT</sequence>
<gene>
    <name evidence="6" type="ORF">KI387_020358</name>
</gene>
<comment type="caution">
    <text evidence="6">The sequence shown here is derived from an EMBL/GenBank/DDBJ whole genome shotgun (WGS) entry which is preliminary data.</text>
</comment>
<keyword evidence="4 5" id="KW-0472">Membrane</keyword>
<evidence type="ECO:0000256" key="4">
    <source>
        <dbReference type="ARBA" id="ARBA00023136"/>
    </source>
</evidence>
<comment type="subcellular location">
    <subcellularLocation>
        <location evidence="1">Membrane</location>
        <topology evidence="1">Multi-pass membrane protein</topology>
    </subcellularLocation>
</comment>
<dbReference type="EMBL" id="JAHRHJ020000004">
    <property type="protein sequence ID" value="KAH9318589.1"/>
    <property type="molecule type" value="Genomic_DNA"/>
</dbReference>
<keyword evidence="3 5" id="KW-1133">Transmembrane helix</keyword>
<evidence type="ECO:0000313" key="7">
    <source>
        <dbReference type="Proteomes" id="UP000824469"/>
    </source>
</evidence>
<name>A0AA38LAZ4_TAXCH</name>
<organism evidence="6 7">
    <name type="scientific">Taxus chinensis</name>
    <name type="common">Chinese yew</name>
    <name type="synonym">Taxus wallichiana var. chinensis</name>
    <dbReference type="NCBI Taxonomy" id="29808"/>
    <lineage>
        <taxon>Eukaryota</taxon>
        <taxon>Viridiplantae</taxon>
        <taxon>Streptophyta</taxon>
        <taxon>Embryophyta</taxon>
        <taxon>Tracheophyta</taxon>
        <taxon>Spermatophyta</taxon>
        <taxon>Pinopsida</taxon>
        <taxon>Pinidae</taxon>
        <taxon>Conifers II</taxon>
        <taxon>Cupressales</taxon>
        <taxon>Taxaceae</taxon>
        <taxon>Taxus</taxon>
    </lineage>
</organism>
<feature type="non-terminal residue" evidence="6">
    <location>
        <position position="1"/>
    </location>
</feature>
<keyword evidence="2 5" id="KW-0812">Transmembrane</keyword>
<evidence type="ECO:0000256" key="2">
    <source>
        <dbReference type="ARBA" id="ARBA00022692"/>
    </source>
</evidence>
<accession>A0AA38LAZ4</accession>
<dbReference type="AlphaFoldDB" id="A0AA38LAZ4"/>
<feature type="non-terminal residue" evidence="6">
    <location>
        <position position="85"/>
    </location>
</feature>
<dbReference type="SUPFAM" id="SSF103511">
    <property type="entry name" value="Chlorophyll a-b binding protein"/>
    <property type="match status" value="1"/>
</dbReference>
<feature type="transmembrane region" description="Helical" evidence="5">
    <location>
        <begin position="48"/>
        <end position="68"/>
    </location>
</feature>
<dbReference type="Gene3D" id="1.10.3460.10">
    <property type="entry name" value="Chlorophyll a/b binding protein domain"/>
    <property type="match status" value="1"/>
</dbReference>